<keyword evidence="2" id="KW-1185">Reference proteome</keyword>
<gene>
    <name evidence="1" type="ORF">NCS57_00983300</name>
</gene>
<organism evidence="1 2">
    <name type="scientific">Fusarium keratoplasticum</name>
    <dbReference type="NCBI Taxonomy" id="1328300"/>
    <lineage>
        <taxon>Eukaryota</taxon>
        <taxon>Fungi</taxon>
        <taxon>Dikarya</taxon>
        <taxon>Ascomycota</taxon>
        <taxon>Pezizomycotina</taxon>
        <taxon>Sordariomycetes</taxon>
        <taxon>Hypocreomycetidae</taxon>
        <taxon>Hypocreales</taxon>
        <taxon>Nectriaceae</taxon>
        <taxon>Fusarium</taxon>
        <taxon>Fusarium solani species complex</taxon>
    </lineage>
</organism>
<comment type="caution">
    <text evidence="1">The sequence shown here is derived from an EMBL/GenBank/DDBJ whole genome shotgun (WGS) entry which is preliminary data.</text>
</comment>
<evidence type="ECO:0000313" key="1">
    <source>
        <dbReference type="EMBL" id="KAI8660069.1"/>
    </source>
</evidence>
<dbReference type="EMBL" id="CM046510">
    <property type="protein sequence ID" value="KAI8660069.1"/>
    <property type="molecule type" value="Genomic_DNA"/>
</dbReference>
<name>A0ACC0QNN9_9HYPO</name>
<evidence type="ECO:0000313" key="2">
    <source>
        <dbReference type="Proteomes" id="UP001065298"/>
    </source>
</evidence>
<dbReference type="Proteomes" id="UP001065298">
    <property type="component" value="Chromosome 8"/>
</dbReference>
<proteinExistence type="predicted"/>
<protein>
    <submittedName>
        <fullName evidence="1">Amidase domain-containing protein</fullName>
    </submittedName>
</protein>
<reference evidence="1" key="1">
    <citation type="submission" date="2022-06" db="EMBL/GenBank/DDBJ databases">
        <title>Fusarium solani species complex genomes reveal bases of compartmentalisation and animal pathogenesis.</title>
        <authorList>
            <person name="Tsai I.J."/>
        </authorList>
    </citation>
    <scope>NUCLEOTIDE SEQUENCE</scope>
    <source>
        <strain evidence="1">Fu6.1</strain>
    </source>
</reference>
<sequence length="861" mass="95176">MASQRTLKIALSLAVVVALLTSPFTQVANLTYNWMRSFWQRPSALTMSVKLENTSIAEVLAGLEHGQFTAVELVTTYIKRIEQLNPRVHAVSQLNPDALAIARDRDSERKAGVPLGILHGVPVLVKDVVLTKDGLKSTNGCSGLVDAIPAYEATVIRRLRDQGAILLGKTVPTQWANYRNPGRASGGWSAVGGQCLAPYHVDQDPSGSSSGSAVAACLGLAAATIGTETSGSLSSPAQRSAVFSIKPTVGLTSRHGVYTVSEWQDTVGVIGRTVRDAATILTAIAGSDPADPFTISDPRDNDGVQKPAEGTNFAEACTEHGLRGKRIAVPRHLFPQDKVVNAAFDEALLLMESLGASIVDNVHFSEFNSNYTFSEDLEWTLGLRIALRENMKKSLAAYEENPKSLHELSDVIKYTQETPEEENEKWGVGEWLKCEELGQQYGPDSHEFRHSMSLRNRIGKQIDELLSRTQSDFIFVPSIDTSANVGGCPTIGVPLGFYPPEHPITRRKSNGLVSVGPHVPFGGLFVGRRWSDFDLISAAHAFEQGSRVRDKVSPVISSDVELPLRKEEGFPYVLASTKTADMATQASLNYLAPLPQWDDIKPYEISGRVAPGQQKNNLEFVPQVVEVHDARDWGDKFALDTTGFEWVSHNTTEGLDTDASVTRYVEELEAFLGKYLEADMVLTFQYQIRKRNLDILDPRVRPPSNFVHVGRLMNMAINPVPRDVDFHTDVSPAGAEARIRFSFPNDAEKILRGSLWRPLFSPLQDCPLALCDSRTVEEDELVESDYVYPNFVSESLMVKHSPRHKWFYLPEQRKDELLIITNYDSASGRRTPHTGFELQNCSDAVRPRESIEMKVVVYSKE</sequence>
<accession>A0ACC0QNN9</accession>